<dbReference type="InterPro" id="IPR012464">
    <property type="entry name" value="DUF1676"/>
</dbReference>
<keyword evidence="2" id="KW-0732">Signal</keyword>
<feature type="transmembrane region" description="Helical" evidence="1">
    <location>
        <begin position="143"/>
        <end position="163"/>
    </location>
</feature>
<keyword evidence="1" id="KW-0812">Transmembrane</keyword>
<name>A0A834MGW6_RHYFE</name>
<evidence type="ECO:0000313" key="4">
    <source>
        <dbReference type="Proteomes" id="UP000625711"/>
    </source>
</evidence>
<dbReference type="Proteomes" id="UP000625711">
    <property type="component" value="Unassembled WGS sequence"/>
</dbReference>
<organism evidence="3 4">
    <name type="scientific">Rhynchophorus ferrugineus</name>
    <name type="common">Red palm weevil</name>
    <name type="synonym">Curculio ferrugineus</name>
    <dbReference type="NCBI Taxonomy" id="354439"/>
    <lineage>
        <taxon>Eukaryota</taxon>
        <taxon>Metazoa</taxon>
        <taxon>Ecdysozoa</taxon>
        <taxon>Arthropoda</taxon>
        <taxon>Hexapoda</taxon>
        <taxon>Insecta</taxon>
        <taxon>Pterygota</taxon>
        <taxon>Neoptera</taxon>
        <taxon>Endopterygota</taxon>
        <taxon>Coleoptera</taxon>
        <taxon>Polyphaga</taxon>
        <taxon>Cucujiformia</taxon>
        <taxon>Curculionidae</taxon>
        <taxon>Dryophthorinae</taxon>
        <taxon>Rhynchophorus</taxon>
    </lineage>
</organism>
<evidence type="ECO:0000256" key="2">
    <source>
        <dbReference type="SAM" id="SignalP"/>
    </source>
</evidence>
<feature type="signal peptide" evidence="2">
    <location>
        <begin position="1"/>
        <end position="18"/>
    </location>
</feature>
<dbReference type="GO" id="GO:0016020">
    <property type="term" value="C:membrane"/>
    <property type="evidence" value="ECO:0007669"/>
    <property type="project" value="TreeGrafter"/>
</dbReference>
<evidence type="ECO:0000313" key="3">
    <source>
        <dbReference type="EMBL" id="KAF7279540.1"/>
    </source>
</evidence>
<reference evidence="3" key="1">
    <citation type="submission" date="2020-08" db="EMBL/GenBank/DDBJ databases">
        <title>Genome sequencing and assembly of the red palm weevil Rhynchophorus ferrugineus.</title>
        <authorList>
            <person name="Dias G.B."/>
            <person name="Bergman C.M."/>
            <person name="Manee M."/>
        </authorList>
    </citation>
    <scope>NUCLEOTIDE SEQUENCE</scope>
    <source>
        <strain evidence="3">AA-2017</strain>
        <tissue evidence="3">Whole larva</tissue>
    </source>
</reference>
<dbReference type="PANTHER" id="PTHR21879:SF6">
    <property type="entry name" value="OSIRIS 19, ISOFORM A"/>
    <property type="match status" value="1"/>
</dbReference>
<accession>A0A834MGW6</accession>
<comment type="caution">
    <text evidence="3">The sequence shown here is derived from an EMBL/GenBank/DDBJ whole genome shotgun (WGS) entry which is preliminary data.</text>
</comment>
<dbReference type="Pfam" id="PF07898">
    <property type="entry name" value="DUF1676"/>
    <property type="match status" value="1"/>
</dbReference>
<sequence>MKVVGMFIGLCVLGLCHAAPKIESGSAWENLLQVGGDVEITRTASSGRSSDVSFTDFIENYVKSHDVSFKIPFVGSTVTLGGRNLDNEELSFKLKFDSGSQVQARKKSKIKKIFVPILAFILLKAMTLIPLALGVLGLKTWNAIQLSFVSFVTTLAMAVWKLCSKVNGDHPPPQIIHETYDPHHHIAAARADQIEGVQMAYNAYAPPQY</sequence>
<proteinExistence type="predicted"/>
<protein>
    <recommendedName>
        <fullName evidence="5">Osiris 19</fullName>
    </recommendedName>
</protein>
<dbReference type="EMBL" id="JAACXV010000356">
    <property type="protein sequence ID" value="KAF7279540.1"/>
    <property type="molecule type" value="Genomic_DNA"/>
</dbReference>
<dbReference type="AlphaFoldDB" id="A0A834MGW6"/>
<feature type="chain" id="PRO_5032846094" description="Osiris 19" evidence="2">
    <location>
        <begin position="19"/>
        <end position="209"/>
    </location>
</feature>
<dbReference type="PANTHER" id="PTHR21879">
    <property type="entry name" value="FI03362P-RELATED-RELATED"/>
    <property type="match status" value="1"/>
</dbReference>
<gene>
    <name evidence="3" type="ORF">GWI33_007059</name>
</gene>
<feature type="transmembrane region" description="Helical" evidence="1">
    <location>
        <begin position="113"/>
        <end position="137"/>
    </location>
</feature>
<keyword evidence="1" id="KW-1133">Transmembrane helix</keyword>
<keyword evidence="4" id="KW-1185">Reference proteome</keyword>
<evidence type="ECO:0008006" key="5">
    <source>
        <dbReference type="Google" id="ProtNLM"/>
    </source>
</evidence>
<keyword evidence="1" id="KW-0472">Membrane</keyword>
<evidence type="ECO:0000256" key="1">
    <source>
        <dbReference type="SAM" id="Phobius"/>
    </source>
</evidence>
<dbReference type="OrthoDB" id="6622845at2759"/>